<feature type="region of interest" description="Disordered" evidence="1">
    <location>
        <begin position="1"/>
        <end position="26"/>
    </location>
</feature>
<keyword evidence="3" id="KW-1185">Reference proteome</keyword>
<accession>A0A5B7GGQ2</accession>
<proteinExistence type="predicted"/>
<name>A0A5B7GGQ2_PORTR</name>
<evidence type="ECO:0000313" key="2">
    <source>
        <dbReference type="EMBL" id="MPC56736.1"/>
    </source>
</evidence>
<evidence type="ECO:0000256" key="1">
    <source>
        <dbReference type="SAM" id="MobiDB-lite"/>
    </source>
</evidence>
<sequence length="192" mass="21059">MPGGHPLPHSGLGHVDHGESAPGSLPLIHESSVEAGQLAPVPGDSGVGKGISAPMPVDHSLSAAWTCEDDEEEVPPNQKAYECRKGTGPSKPSLTLLWLLMAQAVCEETQCRSLKEPKPCSGNFQFSRDWYDQARSFYLPERASMASPPVNEELVVYSQWATHHSLSPPGFWCKWKKFVTPWLILPLGQTRF</sequence>
<comment type="caution">
    <text evidence="2">The sequence shown here is derived from an EMBL/GenBank/DDBJ whole genome shotgun (WGS) entry which is preliminary data.</text>
</comment>
<reference evidence="2 3" key="1">
    <citation type="submission" date="2019-05" db="EMBL/GenBank/DDBJ databases">
        <title>Another draft genome of Portunus trituberculatus and its Hox gene families provides insights of decapod evolution.</title>
        <authorList>
            <person name="Jeong J.-H."/>
            <person name="Song I."/>
            <person name="Kim S."/>
            <person name="Choi T."/>
            <person name="Kim D."/>
            <person name="Ryu S."/>
            <person name="Kim W."/>
        </authorList>
    </citation>
    <scope>NUCLEOTIDE SEQUENCE [LARGE SCALE GENOMIC DNA]</scope>
    <source>
        <tissue evidence="2">Muscle</tissue>
    </source>
</reference>
<dbReference type="AlphaFoldDB" id="A0A5B7GGQ2"/>
<dbReference type="EMBL" id="VSRR010014207">
    <property type="protein sequence ID" value="MPC56736.1"/>
    <property type="molecule type" value="Genomic_DNA"/>
</dbReference>
<feature type="compositionally biased region" description="Low complexity" evidence="1">
    <location>
        <begin position="1"/>
        <end position="13"/>
    </location>
</feature>
<gene>
    <name evidence="2" type="ORF">E2C01_050702</name>
</gene>
<organism evidence="2 3">
    <name type="scientific">Portunus trituberculatus</name>
    <name type="common">Swimming crab</name>
    <name type="synonym">Neptunus trituberculatus</name>
    <dbReference type="NCBI Taxonomy" id="210409"/>
    <lineage>
        <taxon>Eukaryota</taxon>
        <taxon>Metazoa</taxon>
        <taxon>Ecdysozoa</taxon>
        <taxon>Arthropoda</taxon>
        <taxon>Crustacea</taxon>
        <taxon>Multicrustacea</taxon>
        <taxon>Malacostraca</taxon>
        <taxon>Eumalacostraca</taxon>
        <taxon>Eucarida</taxon>
        <taxon>Decapoda</taxon>
        <taxon>Pleocyemata</taxon>
        <taxon>Brachyura</taxon>
        <taxon>Eubrachyura</taxon>
        <taxon>Portunoidea</taxon>
        <taxon>Portunidae</taxon>
        <taxon>Portuninae</taxon>
        <taxon>Portunus</taxon>
    </lineage>
</organism>
<protein>
    <submittedName>
        <fullName evidence="2">Uncharacterized protein</fullName>
    </submittedName>
</protein>
<evidence type="ECO:0000313" key="3">
    <source>
        <dbReference type="Proteomes" id="UP000324222"/>
    </source>
</evidence>
<dbReference type="Proteomes" id="UP000324222">
    <property type="component" value="Unassembled WGS sequence"/>
</dbReference>